<dbReference type="GO" id="GO:0004337">
    <property type="term" value="F:(2E,6E)-farnesyl diphosphate synthase activity"/>
    <property type="evidence" value="ECO:0007669"/>
    <property type="project" value="TreeGrafter"/>
</dbReference>
<evidence type="ECO:0000256" key="18">
    <source>
        <dbReference type="ARBA" id="ARBA00023265"/>
    </source>
</evidence>
<dbReference type="InterPro" id="IPR039702">
    <property type="entry name" value="FPS1-like"/>
</dbReference>
<keyword evidence="12" id="KW-0752">Steroid biosynthesis</keyword>
<keyword evidence="5" id="KW-0153">Cholesterol metabolism</keyword>
<dbReference type="InterPro" id="IPR004326">
    <property type="entry name" value="Mlo"/>
</dbReference>
<dbReference type="GO" id="GO:0045337">
    <property type="term" value="P:farnesyl diphosphate biosynthetic process"/>
    <property type="evidence" value="ECO:0007669"/>
    <property type="project" value="TreeGrafter"/>
</dbReference>
<dbReference type="GO" id="GO:0005737">
    <property type="term" value="C:cytoplasm"/>
    <property type="evidence" value="ECO:0007669"/>
    <property type="project" value="TreeGrafter"/>
</dbReference>
<keyword evidence="9" id="KW-0152">Cholesterol biosynthesis</keyword>
<keyword evidence="12" id="KW-0444">Lipid biosynthesis</keyword>
<comment type="similarity">
    <text evidence="4">Belongs to the FPP/GGPP synthase family.</text>
</comment>
<dbReference type="AlphaFoldDB" id="A0A445I4F2"/>
<evidence type="ECO:0000256" key="12">
    <source>
        <dbReference type="ARBA" id="ARBA00022955"/>
    </source>
</evidence>
<comment type="similarity">
    <text evidence="3">Belongs to the MLO family.</text>
</comment>
<proteinExistence type="inferred from homology"/>
<comment type="function">
    <text evidence="19">Catalyzes the sequential condensation of isopentenyl pyrophosphate with the allylic pyrophosphates, dimethylallyl pyrophosphate, and then with the resultant geranylpyrophosphate to the ultimate product farnesyl pyrophosphate.</text>
</comment>
<dbReference type="Gene3D" id="1.10.600.10">
    <property type="entry name" value="Farnesyl Diphosphate Synthase"/>
    <property type="match status" value="1"/>
</dbReference>
<keyword evidence="18" id="KW-0568">Pathogenesis-related protein</keyword>
<evidence type="ECO:0000313" key="22">
    <source>
        <dbReference type="Proteomes" id="UP000289340"/>
    </source>
</evidence>
<dbReference type="GO" id="GO:0046872">
    <property type="term" value="F:metal ion binding"/>
    <property type="evidence" value="ECO:0007669"/>
    <property type="project" value="UniProtKB-KW"/>
</dbReference>
<dbReference type="GO" id="GO:0006695">
    <property type="term" value="P:cholesterol biosynthetic process"/>
    <property type="evidence" value="ECO:0007669"/>
    <property type="project" value="UniProtKB-KW"/>
</dbReference>
<name>A0A445I4F2_GLYSO</name>
<evidence type="ECO:0000256" key="5">
    <source>
        <dbReference type="ARBA" id="ARBA00022548"/>
    </source>
</evidence>
<dbReference type="InterPro" id="IPR008949">
    <property type="entry name" value="Isoprenoid_synthase_dom_sf"/>
</dbReference>
<dbReference type="SUPFAM" id="SSF48576">
    <property type="entry name" value="Terpenoid synthases"/>
    <property type="match status" value="1"/>
</dbReference>
<evidence type="ECO:0000256" key="8">
    <source>
        <dbReference type="ARBA" id="ARBA00022723"/>
    </source>
</evidence>
<dbReference type="Pfam" id="PF00348">
    <property type="entry name" value="polyprenyl_synt"/>
    <property type="match status" value="1"/>
</dbReference>
<keyword evidence="6" id="KW-0808">Transferase</keyword>
<organism evidence="21 22">
    <name type="scientific">Glycine soja</name>
    <name type="common">Wild soybean</name>
    <dbReference type="NCBI Taxonomy" id="3848"/>
    <lineage>
        <taxon>Eukaryota</taxon>
        <taxon>Viridiplantae</taxon>
        <taxon>Streptophyta</taxon>
        <taxon>Embryophyta</taxon>
        <taxon>Tracheophyta</taxon>
        <taxon>Spermatophyta</taxon>
        <taxon>Magnoliopsida</taxon>
        <taxon>eudicotyledons</taxon>
        <taxon>Gunneridae</taxon>
        <taxon>Pentapetalae</taxon>
        <taxon>rosids</taxon>
        <taxon>fabids</taxon>
        <taxon>Fabales</taxon>
        <taxon>Fabaceae</taxon>
        <taxon>Papilionoideae</taxon>
        <taxon>50 kb inversion clade</taxon>
        <taxon>NPAAA clade</taxon>
        <taxon>indigoferoid/millettioid clade</taxon>
        <taxon>Phaseoleae</taxon>
        <taxon>Glycine</taxon>
        <taxon>Glycine subgen. Soja</taxon>
    </lineage>
</organism>
<dbReference type="Proteomes" id="UP000289340">
    <property type="component" value="Chromosome 11"/>
</dbReference>
<evidence type="ECO:0000256" key="19">
    <source>
        <dbReference type="ARBA" id="ARBA00046091"/>
    </source>
</evidence>
<keyword evidence="13 20" id="KW-1133">Transmembrane helix</keyword>
<evidence type="ECO:0000256" key="16">
    <source>
        <dbReference type="ARBA" id="ARBA00023166"/>
    </source>
</evidence>
<gene>
    <name evidence="21" type="ORF">D0Y65_030651</name>
</gene>
<dbReference type="PANTHER" id="PTHR11525:SF0">
    <property type="entry name" value="FARNESYL PYROPHOSPHATE SYNTHASE"/>
    <property type="match status" value="1"/>
</dbReference>
<evidence type="ECO:0000256" key="10">
    <source>
        <dbReference type="ARBA" id="ARBA00022821"/>
    </source>
</evidence>
<comment type="cofactor">
    <cofactor evidence="1">
        <name>Mg(2+)</name>
        <dbReference type="ChEBI" id="CHEBI:18420"/>
    </cofactor>
</comment>
<evidence type="ECO:0000256" key="14">
    <source>
        <dbReference type="ARBA" id="ARBA00023011"/>
    </source>
</evidence>
<dbReference type="GO" id="GO:0006952">
    <property type="term" value="P:defense response"/>
    <property type="evidence" value="ECO:0007669"/>
    <property type="project" value="UniProtKB-KW"/>
</dbReference>
<dbReference type="InterPro" id="IPR000092">
    <property type="entry name" value="Polyprenyl_synt"/>
</dbReference>
<evidence type="ECO:0000256" key="9">
    <source>
        <dbReference type="ARBA" id="ARBA00022778"/>
    </source>
</evidence>
<keyword evidence="17" id="KW-0753">Steroid metabolism</keyword>
<protein>
    <submittedName>
        <fullName evidence="21">Farnesyl pyrophosphate synthase 2</fullName>
    </submittedName>
</protein>
<sequence length="176" mass="19850">MSGGGEEGATLEFTPTWVVAAFCIVIVAISLTAERLLHYGGKFLKARDQKPLYIALCQWKHWEDSIAKQNYETDRVDCSSFLLKILCEMDIADKPDLSRCSLKYKAFGYLDCFGDPQTIGKIGTDIEDFKCSWLIAKALELSNEQQKKVVQENYGKPDPENVAKVKALYNELNLQV</sequence>
<comment type="subcellular location">
    <subcellularLocation>
        <location evidence="2">Membrane</location>
        <topology evidence="2">Multi-pass membrane protein</topology>
    </subcellularLocation>
</comment>
<evidence type="ECO:0000256" key="13">
    <source>
        <dbReference type="ARBA" id="ARBA00022989"/>
    </source>
</evidence>
<evidence type="ECO:0000256" key="7">
    <source>
        <dbReference type="ARBA" id="ARBA00022692"/>
    </source>
</evidence>
<evidence type="ECO:0000256" key="4">
    <source>
        <dbReference type="ARBA" id="ARBA00006706"/>
    </source>
</evidence>
<keyword evidence="10" id="KW-0611">Plant defense</keyword>
<reference evidence="21 22" key="1">
    <citation type="submission" date="2018-09" db="EMBL/GenBank/DDBJ databases">
        <title>A high-quality reference genome of wild soybean provides a powerful tool to mine soybean genomes.</title>
        <authorList>
            <person name="Xie M."/>
            <person name="Chung C.Y.L."/>
            <person name="Li M.-W."/>
            <person name="Wong F.-L."/>
            <person name="Chan T.-F."/>
            <person name="Lam H.-M."/>
        </authorList>
    </citation>
    <scope>NUCLEOTIDE SEQUENCE [LARGE SCALE GENOMIC DNA]</scope>
    <source>
        <strain evidence="22">cv. W05</strain>
        <tissue evidence="21">Hypocotyl of etiolated seedlings</tissue>
    </source>
</reference>
<dbReference type="GO" id="GO:0016020">
    <property type="term" value="C:membrane"/>
    <property type="evidence" value="ECO:0007669"/>
    <property type="project" value="UniProtKB-SubCell"/>
</dbReference>
<dbReference type="PANTHER" id="PTHR11525">
    <property type="entry name" value="FARNESYL-PYROPHOSPHATE SYNTHETASE"/>
    <property type="match status" value="1"/>
</dbReference>
<keyword evidence="16" id="KW-1207">Sterol metabolism</keyword>
<accession>A0A445I4F2</accession>
<keyword evidence="7 20" id="KW-0812">Transmembrane</keyword>
<evidence type="ECO:0000256" key="6">
    <source>
        <dbReference type="ARBA" id="ARBA00022679"/>
    </source>
</evidence>
<keyword evidence="8" id="KW-0479">Metal-binding</keyword>
<dbReference type="EMBL" id="QZWG01000011">
    <property type="protein sequence ID" value="RZB80990.1"/>
    <property type="molecule type" value="Genomic_DNA"/>
</dbReference>
<evidence type="ECO:0000313" key="21">
    <source>
        <dbReference type="EMBL" id="RZB80990.1"/>
    </source>
</evidence>
<feature type="transmembrane region" description="Helical" evidence="20">
    <location>
        <begin position="17"/>
        <end position="37"/>
    </location>
</feature>
<keyword evidence="14" id="KW-0756">Sterol biosynthesis</keyword>
<evidence type="ECO:0000256" key="15">
    <source>
        <dbReference type="ARBA" id="ARBA00023136"/>
    </source>
</evidence>
<evidence type="ECO:0000256" key="2">
    <source>
        <dbReference type="ARBA" id="ARBA00004141"/>
    </source>
</evidence>
<evidence type="ECO:0000256" key="1">
    <source>
        <dbReference type="ARBA" id="ARBA00001946"/>
    </source>
</evidence>
<keyword evidence="12" id="KW-0443">Lipid metabolism</keyword>
<evidence type="ECO:0000256" key="11">
    <source>
        <dbReference type="ARBA" id="ARBA00022842"/>
    </source>
</evidence>
<evidence type="ECO:0000256" key="20">
    <source>
        <dbReference type="SAM" id="Phobius"/>
    </source>
</evidence>
<dbReference type="Pfam" id="PF03094">
    <property type="entry name" value="Mlo"/>
    <property type="match status" value="1"/>
</dbReference>
<keyword evidence="11" id="KW-0460">Magnesium</keyword>
<evidence type="ECO:0000256" key="17">
    <source>
        <dbReference type="ARBA" id="ARBA00023221"/>
    </source>
</evidence>
<dbReference type="GO" id="GO:0004161">
    <property type="term" value="F:dimethylallyltranstransferase activity"/>
    <property type="evidence" value="ECO:0007669"/>
    <property type="project" value="TreeGrafter"/>
</dbReference>
<keyword evidence="22" id="KW-1185">Reference proteome</keyword>
<comment type="caution">
    <text evidence="21">The sequence shown here is derived from an EMBL/GenBank/DDBJ whole genome shotgun (WGS) entry which is preliminary data.</text>
</comment>
<evidence type="ECO:0000256" key="3">
    <source>
        <dbReference type="ARBA" id="ARBA00006574"/>
    </source>
</evidence>
<keyword evidence="15 20" id="KW-0472">Membrane</keyword>